<name>A0A1S2YQ85_CICAR</name>
<dbReference type="KEGG" id="cam:101495490"/>
<organism evidence="3 4">
    <name type="scientific">Cicer arietinum</name>
    <name type="common">Chickpea</name>
    <name type="synonym">Garbanzo</name>
    <dbReference type="NCBI Taxonomy" id="3827"/>
    <lineage>
        <taxon>Eukaryota</taxon>
        <taxon>Viridiplantae</taxon>
        <taxon>Streptophyta</taxon>
        <taxon>Embryophyta</taxon>
        <taxon>Tracheophyta</taxon>
        <taxon>Spermatophyta</taxon>
        <taxon>Magnoliopsida</taxon>
        <taxon>eudicotyledons</taxon>
        <taxon>Gunneridae</taxon>
        <taxon>Pentapetalae</taxon>
        <taxon>rosids</taxon>
        <taxon>fabids</taxon>
        <taxon>Fabales</taxon>
        <taxon>Fabaceae</taxon>
        <taxon>Papilionoideae</taxon>
        <taxon>50 kb inversion clade</taxon>
        <taxon>NPAAA clade</taxon>
        <taxon>Hologalegina</taxon>
        <taxon>IRL clade</taxon>
        <taxon>Cicereae</taxon>
        <taxon>Cicer</taxon>
    </lineage>
</organism>
<dbReference type="RefSeq" id="XP_004508213.1">
    <property type="nucleotide sequence ID" value="XM_004508156.3"/>
</dbReference>
<dbReference type="PANTHER" id="PTHR34962:SF3">
    <property type="entry name" value="ABC SUBFAMILY C PROTEIN"/>
    <property type="match status" value="1"/>
</dbReference>
<feature type="region of interest" description="Disordered" evidence="2">
    <location>
        <begin position="235"/>
        <end position="293"/>
    </location>
</feature>
<dbReference type="PANTHER" id="PTHR34962">
    <property type="entry name" value="EMBRYO DEFECTIVE 1703-RELATED"/>
    <property type="match status" value="1"/>
</dbReference>
<reference evidence="4" key="2">
    <citation type="submission" date="2025-08" db="UniProtKB">
        <authorList>
            <consortium name="RefSeq"/>
        </authorList>
    </citation>
    <scope>IDENTIFICATION</scope>
    <source>
        <tissue evidence="4">Etiolated seedlings</tissue>
    </source>
</reference>
<feature type="region of interest" description="Disordered" evidence="2">
    <location>
        <begin position="365"/>
        <end position="417"/>
    </location>
</feature>
<reference evidence="3" key="1">
    <citation type="journal article" date="2013" name="Nat. Biotechnol.">
        <title>Draft genome sequence of chickpea (Cicer arietinum) provides a resource for trait improvement.</title>
        <authorList>
            <person name="Varshney R.K."/>
            <person name="Song C."/>
            <person name="Saxena R.K."/>
            <person name="Azam S."/>
            <person name="Yu S."/>
            <person name="Sharpe A.G."/>
            <person name="Cannon S."/>
            <person name="Baek J."/>
            <person name="Rosen B.D."/>
            <person name="Tar'an B."/>
            <person name="Millan T."/>
            <person name="Zhang X."/>
            <person name="Ramsay L.D."/>
            <person name="Iwata A."/>
            <person name="Wang Y."/>
            <person name="Nelson W."/>
            <person name="Farmer A.D."/>
            <person name="Gaur P.M."/>
            <person name="Soderlund C."/>
            <person name="Penmetsa R.V."/>
            <person name="Xu C."/>
            <person name="Bharti A.K."/>
            <person name="He W."/>
            <person name="Winter P."/>
            <person name="Zhao S."/>
            <person name="Hane J.K."/>
            <person name="Carrasquilla-Garcia N."/>
            <person name="Condie J.A."/>
            <person name="Upadhyaya H.D."/>
            <person name="Luo M.C."/>
            <person name="Thudi M."/>
            <person name="Gowda C.L."/>
            <person name="Singh N.P."/>
            <person name="Lichtenzveig J."/>
            <person name="Gali K.K."/>
            <person name="Rubio J."/>
            <person name="Nadarajan N."/>
            <person name="Dolezel J."/>
            <person name="Bansal K.C."/>
            <person name="Xu X."/>
            <person name="Edwards D."/>
            <person name="Zhang G."/>
            <person name="Kahl G."/>
            <person name="Gil J."/>
            <person name="Singh K.B."/>
            <person name="Datta S.K."/>
            <person name="Jackson S.A."/>
            <person name="Wang J."/>
            <person name="Cook D.R."/>
        </authorList>
    </citation>
    <scope>NUCLEOTIDE SEQUENCE [LARGE SCALE GENOMIC DNA]</scope>
    <source>
        <strain evidence="3">cv. CDC Frontier</strain>
    </source>
</reference>
<dbReference type="GeneID" id="101495490"/>
<keyword evidence="3" id="KW-1185">Reference proteome</keyword>
<dbReference type="eggNOG" id="ENOG502QU1E">
    <property type="taxonomic scope" value="Eukaryota"/>
</dbReference>
<proteinExistence type="predicted"/>
<feature type="coiled-coil region" evidence="1">
    <location>
        <begin position="175"/>
        <end position="202"/>
    </location>
</feature>
<keyword evidence="1" id="KW-0175">Coiled coil</keyword>
<protein>
    <submittedName>
        <fullName evidence="4">Uncharacterized protein LOC101495490</fullName>
    </submittedName>
</protein>
<accession>A0A1S2YQ85</accession>
<evidence type="ECO:0000256" key="2">
    <source>
        <dbReference type="SAM" id="MobiDB-lite"/>
    </source>
</evidence>
<dbReference type="Proteomes" id="UP000087171">
    <property type="component" value="Chromosome Ca7"/>
</dbReference>
<sequence>MASAHCSVFSFYAPSPTRRNTLIIVSSKTSNRKNYLRPKILKTLIKPSIRLQPSPLQNIVSPPQEHDLRVNVPTEDTHGENVTGTVEETGELEDLQVSVETAKNNGVFGNVSAKNIFKYGGMYLIGAFVFQTVSYFWSLRNQHSNVKNEDLDVGEREKMNILFGNGNNVEGQVGIEKKVEEIKLMAREVRRIELEKKGEEDEDGDPEIDDEIGIEKEINARLLKLRDKVNSNKDSSAALRLNGGGNSAGDGDVNVNKGKETSVFKKRSKFKSPSTKGMKTPKGFSGTQGRRVSSVKTQDYGIVDGTDPAGKLHEDKQVNQQDVILKNTSRVTSDESEGKFISDESIENLNHENLEEKMETPNMKIKDGSETKSIDNGGFKETSVGMSSPEVIQSRDSRELRTQNPQGFVKGNQDTGPILEKDNLHGINGSSGHGLTKKNSAANEVQVKQANTRTDMWWLNLRYVLVILMESGSDGEGPKGLYSLKLTSKEPEQSGDSYTVAFEDHADANNFCFLLESYFEDLDDFSANVVPMSIQDLQEEIISHEDKVVVVKKKQLQLYAGQLLTDVEMALCSIIEQDQNMP</sequence>
<dbReference type="AlphaFoldDB" id="A0A1S2YQ85"/>
<dbReference type="PaxDb" id="3827-XP_004508213.1"/>
<evidence type="ECO:0000313" key="4">
    <source>
        <dbReference type="RefSeq" id="XP_004508213.1"/>
    </source>
</evidence>
<evidence type="ECO:0000313" key="3">
    <source>
        <dbReference type="Proteomes" id="UP000087171"/>
    </source>
</evidence>
<dbReference type="STRING" id="3827.A0A1S2YQ85"/>
<evidence type="ECO:0000256" key="1">
    <source>
        <dbReference type="SAM" id="Coils"/>
    </source>
</evidence>
<dbReference type="OrthoDB" id="1894577at2759"/>
<gene>
    <name evidence="4" type="primary">LOC101495490</name>
</gene>